<evidence type="ECO:0000313" key="1">
    <source>
        <dbReference type="EMBL" id="MCI36576.1"/>
    </source>
</evidence>
<name>A0A392RM09_9FABA</name>
<sequence>GEGYVGLTITAEMMAFSRNIATNSFNELHTSDSLSVDFQVSKDFIPSKESTESSFIFDEDPVHCLSPRREIQITQISKSLKDDASSDEIGVSAMTYMTIGGNVVSLPLFGDVTHSFAADASLVCTYPYDP</sequence>
<reference evidence="1 2" key="1">
    <citation type="journal article" date="2018" name="Front. Plant Sci.">
        <title>Red Clover (Trifolium pratense) and Zigzag Clover (T. medium) - A Picture of Genomic Similarities and Differences.</title>
        <authorList>
            <person name="Dluhosova J."/>
            <person name="Istvanek J."/>
            <person name="Nedelnik J."/>
            <person name="Repkova J."/>
        </authorList>
    </citation>
    <scope>NUCLEOTIDE SEQUENCE [LARGE SCALE GENOMIC DNA]</scope>
    <source>
        <strain evidence="2">cv. 10/8</strain>
        <tissue evidence="1">Leaf</tissue>
    </source>
</reference>
<dbReference type="EMBL" id="LXQA010235127">
    <property type="protein sequence ID" value="MCI36576.1"/>
    <property type="molecule type" value="Genomic_DNA"/>
</dbReference>
<feature type="non-terminal residue" evidence="1">
    <location>
        <position position="1"/>
    </location>
</feature>
<keyword evidence="2" id="KW-1185">Reference proteome</keyword>
<accession>A0A392RM09</accession>
<evidence type="ECO:0000313" key="2">
    <source>
        <dbReference type="Proteomes" id="UP000265520"/>
    </source>
</evidence>
<dbReference type="AlphaFoldDB" id="A0A392RM09"/>
<proteinExistence type="predicted"/>
<comment type="caution">
    <text evidence="1">The sequence shown here is derived from an EMBL/GenBank/DDBJ whole genome shotgun (WGS) entry which is preliminary data.</text>
</comment>
<dbReference type="Proteomes" id="UP000265520">
    <property type="component" value="Unassembled WGS sequence"/>
</dbReference>
<protein>
    <submittedName>
        <fullName evidence="1">Uncharacterized protein</fullName>
    </submittedName>
</protein>
<organism evidence="1 2">
    <name type="scientific">Trifolium medium</name>
    <dbReference type="NCBI Taxonomy" id="97028"/>
    <lineage>
        <taxon>Eukaryota</taxon>
        <taxon>Viridiplantae</taxon>
        <taxon>Streptophyta</taxon>
        <taxon>Embryophyta</taxon>
        <taxon>Tracheophyta</taxon>
        <taxon>Spermatophyta</taxon>
        <taxon>Magnoliopsida</taxon>
        <taxon>eudicotyledons</taxon>
        <taxon>Gunneridae</taxon>
        <taxon>Pentapetalae</taxon>
        <taxon>rosids</taxon>
        <taxon>fabids</taxon>
        <taxon>Fabales</taxon>
        <taxon>Fabaceae</taxon>
        <taxon>Papilionoideae</taxon>
        <taxon>50 kb inversion clade</taxon>
        <taxon>NPAAA clade</taxon>
        <taxon>Hologalegina</taxon>
        <taxon>IRL clade</taxon>
        <taxon>Trifolieae</taxon>
        <taxon>Trifolium</taxon>
    </lineage>
</organism>